<evidence type="ECO:0000259" key="4">
    <source>
        <dbReference type="Pfam" id="PF06165"/>
    </source>
</evidence>
<dbReference type="SUPFAM" id="SSF48208">
    <property type="entry name" value="Six-hairpin glycosidases"/>
    <property type="match status" value="1"/>
</dbReference>
<dbReference type="InterPro" id="IPR052047">
    <property type="entry name" value="GH94_Enzymes"/>
</dbReference>
<dbReference type="SMART" id="SM01068">
    <property type="entry name" value="CBM_X"/>
    <property type="match status" value="2"/>
</dbReference>
<dbReference type="Gene3D" id="1.50.10.140">
    <property type="match status" value="1"/>
</dbReference>
<feature type="transmembrane region" description="Helical" evidence="3">
    <location>
        <begin position="938"/>
        <end position="956"/>
    </location>
</feature>
<dbReference type="InterPro" id="IPR008928">
    <property type="entry name" value="6-hairpin_glycosidase_sf"/>
</dbReference>
<keyword evidence="3" id="KW-0472">Membrane</keyword>
<protein>
    <submittedName>
        <fullName evidence="7">Glycosyl transferase</fullName>
    </submittedName>
</protein>
<keyword evidence="2 7" id="KW-0808">Transferase</keyword>
<feature type="domain" description="Glycosyl hydrolase 94 catalytic" evidence="6">
    <location>
        <begin position="2322"/>
        <end position="2746"/>
    </location>
</feature>
<reference evidence="7 8" key="1">
    <citation type="submission" date="2018-11" db="EMBL/GenBank/DDBJ databases">
        <title>Tabrizicola sp. isolated from sediment of alpine lake.</title>
        <authorList>
            <person name="Liu Z."/>
        </authorList>
    </citation>
    <scope>NUCLEOTIDE SEQUENCE [LARGE SCALE GENOMIC DNA]</scope>
    <source>
        <strain evidence="7 8">DRYC-M-16</strain>
    </source>
</reference>
<feature type="transmembrane region" description="Helical" evidence="3">
    <location>
        <begin position="877"/>
        <end position="898"/>
    </location>
</feature>
<evidence type="ECO:0000313" key="7">
    <source>
        <dbReference type="EMBL" id="TGD41549.1"/>
    </source>
</evidence>
<dbReference type="EMBL" id="RPEM01000021">
    <property type="protein sequence ID" value="TGD41549.1"/>
    <property type="molecule type" value="Genomic_DNA"/>
</dbReference>
<feature type="transmembrane region" description="Helical" evidence="3">
    <location>
        <begin position="413"/>
        <end position="435"/>
    </location>
</feature>
<dbReference type="InterPro" id="IPR037820">
    <property type="entry name" value="GH94N_NdvB"/>
</dbReference>
<feature type="domain" description="Glycoamylase-like" evidence="5">
    <location>
        <begin position="1275"/>
        <end position="1484"/>
    </location>
</feature>
<keyword evidence="3" id="KW-1133">Transmembrane helix</keyword>
<keyword evidence="1" id="KW-0328">Glycosyltransferase</keyword>
<keyword evidence="8" id="KW-1185">Reference proteome</keyword>
<dbReference type="Pfam" id="PF17167">
    <property type="entry name" value="Glyco_hydro_94"/>
    <property type="match status" value="1"/>
</dbReference>
<evidence type="ECO:0000256" key="2">
    <source>
        <dbReference type="ARBA" id="ARBA00022679"/>
    </source>
</evidence>
<dbReference type="Gene3D" id="1.50.10.10">
    <property type="match status" value="1"/>
</dbReference>
<accession>A0ABY2KH04</accession>
<dbReference type="InterPro" id="IPR037824">
    <property type="entry name" value="GH94N_2_NdvB"/>
</dbReference>
<feature type="domain" description="Glycosyl hydrolase 94 supersandwich" evidence="4">
    <location>
        <begin position="1523"/>
        <end position="1800"/>
    </location>
</feature>
<comment type="caution">
    <text evidence="7">The sequence shown here is derived from an EMBL/GenBank/DDBJ whole genome shotgun (WGS) entry which is preliminary data.</text>
</comment>
<proteinExistence type="predicted"/>
<dbReference type="InterPro" id="IPR010383">
    <property type="entry name" value="Glyco_hydrolase_94_b-supersand"/>
</dbReference>
<evidence type="ECO:0000256" key="3">
    <source>
        <dbReference type="SAM" id="Phobius"/>
    </source>
</evidence>
<feature type="transmembrane region" description="Helical" evidence="3">
    <location>
        <begin position="441"/>
        <end position="468"/>
    </location>
</feature>
<dbReference type="CDD" id="cd11753">
    <property type="entry name" value="GH94N_ChvB_NdvB_2_like"/>
    <property type="match status" value="1"/>
</dbReference>
<evidence type="ECO:0000259" key="5">
    <source>
        <dbReference type="Pfam" id="PF10091"/>
    </source>
</evidence>
<dbReference type="Gene3D" id="2.60.420.10">
    <property type="entry name" value="Maltose phosphorylase, domain 3"/>
    <property type="match status" value="1"/>
</dbReference>
<keyword evidence="3" id="KW-0812">Transmembrane</keyword>
<dbReference type="PANTHER" id="PTHR37469">
    <property type="entry name" value="CELLOBIONIC ACID PHOSPHORYLASE-RELATED"/>
    <property type="match status" value="1"/>
</dbReference>
<dbReference type="Pfam" id="PF10091">
    <property type="entry name" value="Glycoamylase"/>
    <property type="match status" value="1"/>
</dbReference>
<dbReference type="InterPro" id="IPR033432">
    <property type="entry name" value="GH94_catalytic"/>
</dbReference>
<feature type="transmembrane region" description="Helical" evidence="3">
    <location>
        <begin position="963"/>
        <end position="981"/>
    </location>
</feature>
<dbReference type="CDD" id="cd11756">
    <property type="entry name" value="GH94N_ChvB_NdvB_1_like"/>
    <property type="match status" value="1"/>
</dbReference>
<dbReference type="Gene3D" id="2.70.98.40">
    <property type="entry name" value="Glycoside hydrolase, family 65, N-terminal domain"/>
    <property type="match status" value="2"/>
</dbReference>
<evidence type="ECO:0000259" key="6">
    <source>
        <dbReference type="Pfam" id="PF17167"/>
    </source>
</evidence>
<dbReference type="InterPro" id="IPR019282">
    <property type="entry name" value="Glycoamylase-like_cons_dom"/>
</dbReference>
<dbReference type="SUPFAM" id="SSF74650">
    <property type="entry name" value="Galactose mutarotase-like"/>
    <property type="match status" value="2"/>
</dbReference>
<evidence type="ECO:0000256" key="1">
    <source>
        <dbReference type="ARBA" id="ARBA00022676"/>
    </source>
</evidence>
<sequence length="2837" mass="309057">MLGRLAKTFSRHPERHESDLWRDAAPIRADLFGTERLEHHARSLAIAQPIVAHLTRGMPRLDARVAENAQTLLTSYQTCAQALQAGKTIAPAAEWLLDNFHLVEEQLRQIREDLPHGFYRQLPKLADGPFAGYPRVLGIAWAYIAHTDSLVSGHILGRFVKAYQQVQPLMIGELWAIAITLRIVLIENMRRLTAQIVEGQQQRQEADDIVDAVFDAEKTPGQSQLSTMHSVISRYEISPLPEIVAAQIAKRLRGFDPAQTPLFAWLEDRLARQDASIEQVVTSAQLRQAASNVTMRNIVTSMRLVSEMDWADFFEDVSLVDAQMRAGSDFAAMEFATRNRYRTTIEILARGTTKTEIEVAEASLALSAAGDTVQTRDPGYWLIGAGRREFEEKLDFRAPASLRMQRQIGRLGLSGYLAAIIALSLTILGLGLALAQAEGAVILGLLVLGITGLGVAFEVGTAIVNLLVTRAVAPNPLPGLELAQGIPPDLRTLVAVPVLLHDIDELRAQIEQLEVHHLSSTGGALHYALLSDMVDAGTETTPNDSDLVAAALAAMSDLNERYLSLEGPVFFFLHRRRLWNPSEDRWMGWERKRGKLTELNRLLRGATDTSFAVQSGTLPQDIRFVITLDADTRLLHSSVRQMIGKMAHPLNRPRMDSAGARVIQGYGILQPRVTAGLPGGKDGSVYQQLFSSQGGIDPYASATSDVYQDLFNEGSFTGKGIYDVDAFEAALTGRVPENMMLSHDLFEGVFARTALASDIEVVEDFPDRYNADRHRRHRWARGDWQLLPWITGAHGGLSGLGRWKMVDNLRRSLLAPTALLSLLAGWMMLPAVAMMWTTWTLLLLALPRLLPLPFGFFPERAGVTLRSHFAALRRDVVTAFGQISLSIVFLADTAAVMLDAIVRTLWRLAVSRAHLLEWVTAAQSRGAALPSVAGQYRVMAAGVVLGLCVCAYAAWVNPAMLPWLVPFALAWAAAPALARAISMPDRVWQKQQLTSDQVRALRLIGRQTWRFFETFVTAEHNHLPPDNFQETPRPAVAARTSPTNIGLYLLSVVVARDMGWTGQTAALHRLRDTLLTIERMPRHRGHVFNWHDTRDLRVLDPAYVSSVDSGNLAGHLIAVAQACREWQTIAVPVSIVRTAVRDTTALAQAAVPDQPAAEALKRVLAGLSMSQDADLETLLSQAAAARDTAKELVQATGDTAADAAFWATAIHQCLAEHLADQSAPSDRDLLAEIEHKARSIALAMDFAFLLDPDKKLLSIGFSLATNRLDANCYDLLASEARLASLFAIAKGDVDTRHWFRLGRSATPIGSGSALISWSGSMFEYLMPSLVMRAPLGSVLEQTNRLIVARQQDHGATLRTPWGISESSYNARDLEMTYQYSNFGVPGLGLKRGLSENQVIAPYATGLAAMVDPVGAVQNYERLEGLGARGRFGFYEAVDFTRTRLPENADHALVRSFMAHHQGMTITSIANVLQDGRLRDRFHSEPMIQGVELLLHERVPRDVPAAPPRAKDVLVGAAQVSDTPMMRVFDRPAEVAPTGHLLSNGNYGVMLTTTGEGFSRWRDLAITRWRAEASHAALGSFIFIRDTGSGQKWSAGVQPTRTETSQHRAVFSEHQASFTRNVGQLSTMTEVVVSAEDDAEARRVTLTNSGRTAREIDLTSYAELVLAPASSDLAHPAFSKMFVVTDYLPELGVIIATRRRRSVTDPEVWAAHIAVVEGRETGTIQIETDRARFIGRGRTIATAAMAEAPLSGTTGTVLDPIFSIRRRVSVPPGGVTRVTFWTMVAASPDALLDLVDRHRDPSAFARAATLSWTQAQVQLRHLGVSHSDAADFQTLGGIIMRGDRRLGASAAQISAGAAPQSALWVHGISGDLPIVLLQIDDALDISVLHQVLSAHEYWRMRQLAVDLVILNDRQSSYVQDLQIAIDSAVRASQSRPAADGIHARAPGSIHTLRSDIITQGARTHILAAAQVVIVAGRGDIGQQLSRLTAAQSIIQPDAAVSLPRATLRPSAISSPSLHMPLPDPSELEFFNGTGGFADNGREYVTVLRDGKSTPAPWINVIANEGFGFQVSAEGSGHVWSENSRENQITPWSNDPVSDPAGEAIYLRDLDTNQIWTPTALPIRGPGTYIARHGFGYSAFSHERNGIAADMVQFVPLGASVKVSRLTLRNMGSTARRLSVTGYAEWVLGTSRTATAGFVSTRIDAETGAILAQNTFSTAFPGRVAFADIGPAFSNFTADRAEFIGWGGTLAAPAALRLADMSGRTGPALDACAALQSRVTLQPGEAVEIVFQIGQAASVKAASAQIRQVRALDIDAALDAIKQHWTDILTSVQVTSPDRSMDIMLNGWLLYQTLACRIWARAGFYQASGAYGFRDQLQDGMALTFNRPDMTRAHLLRAASRQFPEGDVQHWWLPHSGQGVRTRISDDRVWLGYGVARYVTVSGDAAILDEELPFLQGPAVPPGAHDDFYLPTVSETTATLFEHCARGLDQAIEMTGTNGMPLIGTGDWNDGMNRVGEAGQGTSVWLGWLLIATLNQMAPLAESRDPARAARWRAHAKTVTEAIETHGWDGDWYRRGTFDDGTLLGSASSVECRIDSIAQSWAVLSGAADPERAKIAMASMTKHLVRPDPGLALLFTPPFDRAPEDPGYIKGYPPGLRENGGQYSHAAMWTILAQTRLRDGDAAGRLFAMLNPINHAATPQDADRYKVEPYVVAADVYSTTPHEGRGGWTWYTGSAGWMYRAGIEGLLGLSRTDKHLLLNPCFPKAWPRLSATIILVNARIKITILNPHRSGQGIASAAMDGDALLIGSGGVVLPISDGAHDLAVTLGSPLDAPTTILTH</sequence>
<dbReference type="InterPro" id="IPR037018">
    <property type="entry name" value="GH65_N"/>
</dbReference>
<dbReference type="PANTHER" id="PTHR37469:SF2">
    <property type="entry name" value="CELLOBIONIC ACID PHOSPHORYLASE"/>
    <property type="match status" value="1"/>
</dbReference>
<evidence type="ECO:0000313" key="8">
    <source>
        <dbReference type="Proteomes" id="UP000297741"/>
    </source>
</evidence>
<dbReference type="Proteomes" id="UP000297741">
    <property type="component" value="Unassembled WGS sequence"/>
</dbReference>
<gene>
    <name evidence="7" type="ORF">EEB11_18170</name>
</gene>
<organism evidence="7 8">
    <name type="scientific">Pseudotabrizicola sediminis</name>
    <dbReference type="NCBI Taxonomy" id="2486418"/>
    <lineage>
        <taxon>Bacteria</taxon>
        <taxon>Pseudomonadati</taxon>
        <taxon>Pseudomonadota</taxon>
        <taxon>Alphaproteobacteria</taxon>
        <taxon>Rhodobacterales</taxon>
        <taxon>Paracoccaceae</taxon>
        <taxon>Pseudotabrizicola</taxon>
    </lineage>
</organism>
<dbReference type="Pfam" id="PF06165">
    <property type="entry name" value="GH94_b-supersand"/>
    <property type="match status" value="2"/>
</dbReference>
<name>A0ABY2KH04_9RHOB</name>
<dbReference type="InterPro" id="IPR011013">
    <property type="entry name" value="Gal_mutarotase_sf_dom"/>
</dbReference>
<feature type="domain" description="Glycosyl hydrolase 94 supersandwich" evidence="4">
    <location>
        <begin position="2040"/>
        <end position="2308"/>
    </location>
</feature>
<dbReference type="InterPro" id="IPR012341">
    <property type="entry name" value="6hp_glycosidase-like_sf"/>
</dbReference>
<dbReference type="GO" id="GO:0016740">
    <property type="term" value="F:transferase activity"/>
    <property type="evidence" value="ECO:0007669"/>
    <property type="project" value="UniProtKB-KW"/>
</dbReference>